<keyword evidence="2" id="KW-1185">Reference proteome</keyword>
<dbReference type="EMBL" id="CP119075">
    <property type="protein sequence ID" value="WED66017.1"/>
    <property type="molecule type" value="Genomic_DNA"/>
</dbReference>
<dbReference type="Proteomes" id="UP001218638">
    <property type="component" value="Chromosome"/>
</dbReference>
<sequence length="157" mass="18538">MDLTFTPAKLVSRSEVRQMLGIETKSNRLLRSLEKSGDLPPVRLSYKRVCYRLVDVLRLFRRYDETLPPEPPYPELIAKSQMGARKHKFHPDPVAPALQPADHAWQILKFRQWTDERQAELEAVAAKLTKGQLRYRRRVIADRRRFIREMEEGRVSR</sequence>
<organism evidence="1 2">
    <name type="scientific">Synoicihabitans lomoniglobus</name>
    <dbReference type="NCBI Taxonomy" id="2909285"/>
    <lineage>
        <taxon>Bacteria</taxon>
        <taxon>Pseudomonadati</taxon>
        <taxon>Verrucomicrobiota</taxon>
        <taxon>Opitutia</taxon>
        <taxon>Opitutales</taxon>
        <taxon>Opitutaceae</taxon>
        <taxon>Synoicihabitans</taxon>
    </lineage>
</organism>
<evidence type="ECO:0000313" key="2">
    <source>
        <dbReference type="Proteomes" id="UP001218638"/>
    </source>
</evidence>
<evidence type="ECO:0000313" key="1">
    <source>
        <dbReference type="EMBL" id="WED66017.1"/>
    </source>
</evidence>
<gene>
    <name evidence="1" type="ORF">PXH66_04025</name>
</gene>
<dbReference type="RefSeq" id="WP_330931207.1">
    <property type="nucleotide sequence ID" value="NZ_CP119075.1"/>
</dbReference>
<dbReference type="KEGG" id="slom:PXH66_04025"/>
<reference evidence="1" key="1">
    <citation type="submission" date="2023-03" db="EMBL/GenBank/DDBJ databases">
        <title>Lomoglobus Profundus gen. nov., sp. nov., a novel member of the phylum Verrucomicrobia, isolated from deep-marine sediment of South China Sea.</title>
        <authorList>
            <person name="Ahmad T."/>
            <person name="Ishaq S.E."/>
            <person name="Wang F."/>
        </authorList>
    </citation>
    <scope>NUCLEOTIDE SEQUENCE</scope>
    <source>
        <strain evidence="1">LMO-M01</strain>
    </source>
</reference>
<name>A0AAF0CQ70_9BACT</name>
<proteinExistence type="predicted"/>
<accession>A0AAF0CQ70</accession>
<dbReference type="AlphaFoldDB" id="A0AAF0CQ70"/>
<protein>
    <submittedName>
        <fullName evidence="1">Uncharacterized protein</fullName>
    </submittedName>
</protein>